<keyword evidence="1" id="KW-0472">Membrane</keyword>
<name>A0ABV6HD38_9SPHI</name>
<organism evidence="2 3">
    <name type="scientific">Olivibacter oleidegradans</name>
    <dbReference type="NCBI Taxonomy" id="760123"/>
    <lineage>
        <taxon>Bacteria</taxon>
        <taxon>Pseudomonadati</taxon>
        <taxon>Bacteroidota</taxon>
        <taxon>Sphingobacteriia</taxon>
        <taxon>Sphingobacteriales</taxon>
        <taxon>Sphingobacteriaceae</taxon>
        <taxon>Olivibacter</taxon>
    </lineage>
</organism>
<dbReference type="Pfam" id="PF10825">
    <property type="entry name" value="DUF2752"/>
    <property type="match status" value="1"/>
</dbReference>
<reference evidence="2 3" key="1">
    <citation type="submission" date="2024-09" db="EMBL/GenBank/DDBJ databases">
        <authorList>
            <person name="Sun Q."/>
            <person name="Mori K."/>
        </authorList>
    </citation>
    <scope>NUCLEOTIDE SEQUENCE [LARGE SCALE GENOMIC DNA]</scope>
    <source>
        <strain evidence="2 3">CCM 7765</strain>
    </source>
</reference>
<evidence type="ECO:0000256" key="1">
    <source>
        <dbReference type="SAM" id="Phobius"/>
    </source>
</evidence>
<dbReference type="RefSeq" id="WP_013664011.1">
    <property type="nucleotide sequence ID" value="NZ_JBHLWO010000001.1"/>
</dbReference>
<gene>
    <name evidence="2" type="ORF">ACFFI0_00570</name>
</gene>
<feature type="transmembrane region" description="Helical" evidence="1">
    <location>
        <begin position="85"/>
        <end position="102"/>
    </location>
</feature>
<accession>A0ABV6HD38</accession>
<sequence length="106" mass="12311">MNYLLFLIFSSWSGIDWLQHHLLPCPFKWLTGIDCPGCGFQRALLLLLQGRWQASIVQYPPTIPLLLLGLFFLLKNRYFKKNEKLATVLSCLVGFLIITSYLNKMF</sequence>
<comment type="caution">
    <text evidence="2">The sequence shown here is derived from an EMBL/GenBank/DDBJ whole genome shotgun (WGS) entry which is preliminary data.</text>
</comment>
<keyword evidence="3" id="KW-1185">Reference proteome</keyword>
<keyword evidence="1" id="KW-1133">Transmembrane helix</keyword>
<protein>
    <submittedName>
        <fullName evidence="2">DUF2752 domain-containing protein</fullName>
    </submittedName>
</protein>
<dbReference type="EMBL" id="JBHLWO010000001">
    <property type="protein sequence ID" value="MFC0316770.1"/>
    <property type="molecule type" value="Genomic_DNA"/>
</dbReference>
<evidence type="ECO:0000313" key="3">
    <source>
        <dbReference type="Proteomes" id="UP001589774"/>
    </source>
</evidence>
<evidence type="ECO:0000313" key="2">
    <source>
        <dbReference type="EMBL" id="MFC0316770.1"/>
    </source>
</evidence>
<proteinExistence type="predicted"/>
<feature type="transmembrane region" description="Helical" evidence="1">
    <location>
        <begin position="56"/>
        <end position="73"/>
    </location>
</feature>
<dbReference type="Proteomes" id="UP001589774">
    <property type="component" value="Unassembled WGS sequence"/>
</dbReference>
<dbReference type="InterPro" id="IPR021215">
    <property type="entry name" value="DUF2752"/>
</dbReference>
<keyword evidence="1" id="KW-0812">Transmembrane</keyword>